<dbReference type="PANTHER" id="PTHR42693:SF53">
    <property type="entry name" value="ENDO-4-O-SULFATASE"/>
    <property type="match status" value="1"/>
</dbReference>
<accession>A0A6P1M8V6</accession>
<evidence type="ECO:0000259" key="5">
    <source>
        <dbReference type="Pfam" id="PF00884"/>
    </source>
</evidence>
<keyword evidence="4" id="KW-0106">Calcium</keyword>
<dbReference type="GO" id="GO:0004065">
    <property type="term" value="F:arylsulfatase activity"/>
    <property type="evidence" value="ECO:0007669"/>
    <property type="project" value="TreeGrafter"/>
</dbReference>
<evidence type="ECO:0000313" key="6">
    <source>
        <dbReference type="EMBL" id="QHI70327.1"/>
    </source>
</evidence>
<dbReference type="Pfam" id="PF00884">
    <property type="entry name" value="Sulfatase"/>
    <property type="match status" value="1"/>
</dbReference>
<dbReference type="InterPro" id="IPR024607">
    <property type="entry name" value="Sulfatase_CS"/>
</dbReference>
<dbReference type="InterPro" id="IPR050738">
    <property type="entry name" value="Sulfatase"/>
</dbReference>
<evidence type="ECO:0000256" key="1">
    <source>
        <dbReference type="ARBA" id="ARBA00008779"/>
    </source>
</evidence>
<sequence length="612" mass="68552">MKKIWCSLLILTVTAFGERPNLLIIHTDEHNFRTLGCYRNLMSEDQAFVWGDGVAVDTPNIDSLARDGAICTSYYASSPVCTPSRASFNTGLYPISTGSPINDMPMDDDVTTFAEVLLRHGYTTSYVGKWHLDGDAKPGFAPSRHFGWEDNRYMYNRGHWKLLQQEDNSAAVIGTFNEKNNQYKFDITQADEKSFTTDFLVDRTLDILERDKDKPFCVMLSIPDPHGPNQVRAPYNTMFENMTFQHPRTMTVDEKTMPGWVNLQGKNMVKTLKQEQMQWYFGMVQCIDDNVGRLLDFLRKNGLDKNTIVVFTSDHGDLMGEHKKHNKGNPYEASAKIPFLIRWPGHIPSGKVLRGAQSNVDFAPMILSMMGVSDGLPEFQGTDTSGDFLSPDKEVAGDRVVYITNANGRWVAAVSSRYKLVLSTSDDPWLFDLQKEPDELTNVYNNPEYKPVAEKMKAELVAQMKRYGEPALEAGNLIDGTGENERGLTRPVLGASEGYVVDTGGQSVKGKPGQWNRALTVPAGTFEPNSAYEMELEWESKGLSSDASFFVNFIAGKSDRANRQVELWPGDTGETGVIKKILTTTDSRDWVLHVGVRGGGELVIKKIRIKKK</sequence>
<dbReference type="AlphaFoldDB" id="A0A6P1M8V6"/>
<dbReference type="InterPro" id="IPR017850">
    <property type="entry name" value="Alkaline_phosphatase_core_sf"/>
</dbReference>
<evidence type="ECO:0000313" key="7">
    <source>
        <dbReference type="Proteomes" id="UP000464954"/>
    </source>
</evidence>
<dbReference type="GO" id="GO:0016740">
    <property type="term" value="F:transferase activity"/>
    <property type="evidence" value="ECO:0007669"/>
    <property type="project" value="UniProtKB-KW"/>
</dbReference>
<dbReference type="InterPro" id="IPR000917">
    <property type="entry name" value="Sulfatase_N"/>
</dbReference>
<comment type="similarity">
    <text evidence="1">Belongs to the sulfatase family.</text>
</comment>
<protein>
    <submittedName>
        <fullName evidence="6">Sulfatase-like hydrolase/transferase</fullName>
    </submittedName>
</protein>
<reference evidence="6 7" key="1">
    <citation type="submission" date="2020-01" db="EMBL/GenBank/DDBJ databases">
        <title>Ponticoccus aerotolerans gen. nov., sp. nov., an anaerobic bacterium and proposal of Ponticoccusceae fam. nov., Ponticoccusles ord. nov. and Ponticoccuse classis nov. in the phylum Kiritimatiellaeota.</title>
        <authorList>
            <person name="Zhou L.Y."/>
            <person name="Du Z.J."/>
        </authorList>
    </citation>
    <scope>NUCLEOTIDE SEQUENCE [LARGE SCALE GENOMIC DNA]</scope>
    <source>
        <strain evidence="6 7">S-5007</strain>
    </source>
</reference>
<dbReference type="SUPFAM" id="SSF53649">
    <property type="entry name" value="Alkaline phosphatase-like"/>
    <property type="match status" value="1"/>
</dbReference>
<gene>
    <name evidence="6" type="ORF">GT409_13040</name>
</gene>
<dbReference type="GO" id="GO:0046872">
    <property type="term" value="F:metal ion binding"/>
    <property type="evidence" value="ECO:0007669"/>
    <property type="project" value="UniProtKB-KW"/>
</dbReference>
<evidence type="ECO:0000256" key="3">
    <source>
        <dbReference type="ARBA" id="ARBA00022801"/>
    </source>
</evidence>
<keyword evidence="7" id="KW-1185">Reference proteome</keyword>
<feature type="domain" description="Sulfatase N-terminal" evidence="5">
    <location>
        <begin position="20"/>
        <end position="372"/>
    </location>
</feature>
<organism evidence="6 7">
    <name type="scientific">Tichowtungia aerotolerans</name>
    <dbReference type="NCBI Taxonomy" id="2697043"/>
    <lineage>
        <taxon>Bacteria</taxon>
        <taxon>Pseudomonadati</taxon>
        <taxon>Kiritimatiellota</taxon>
        <taxon>Tichowtungiia</taxon>
        <taxon>Tichowtungiales</taxon>
        <taxon>Tichowtungiaceae</taxon>
        <taxon>Tichowtungia</taxon>
    </lineage>
</organism>
<name>A0A6P1M8V6_9BACT</name>
<evidence type="ECO:0000256" key="2">
    <source>
        <dbReference type="ARBA" id="ARBA00022723"/>
    </source>
</evidence>
<dbReference type="RefSeq" id="WP_160629504.1">
    <property type="nucleotide sequence ID" value="NZ_CP047593.1"/>
</dbReference>
<dbReference type="PROSITE" id="PS00149">
    <property type="entry name" value="SULFATASE_2"/>
    <property type="match status" value="1"/>
</dbReference>
<dbReference type="Gene3D" id="3.40.720.10">
    <property type="entry name" value="Alkaline Phosphatase, subunit A"/>
    <property type="match status" value="1"/>
</dbReference>
<keyword evidence="6" id="KW-0808">Transferase</keyword>
<keyword evidence="3 6" id="KW-0378">Hydrolase</keyword>
<dbReference type="PANTHER" id="PTHR42693">
    <property type="entry name" value="ARYLSULFATASE FAMILY MEMBER"/>
    <property type="match status" value="1"/>
</dbReference>
<evidence type="ECO:0000256" key="4">
    <source>
        <dbReference type="ARBA" id="ARBA00022837"/>
    </source>
</evidence>
<keyword evidence="2" id="KW-0479">Metal-binding</keyword>
<dbReference type="KEGG" id="taer:GT409_13040"/>
<dbReference type="EMBL" id="CP047593">
    <property type="protein sequence ID" value="QHI70327.1"/>
    <property type="molecule type" value="Genomic_DNA"/>
</dbReference>
<proteinExistence type="inferred from homology"/>
<dbReference type="Proteomes" id="UP000464954">
    <property type="component" value="Chromosome"/>
</dbReference>